<dbReference type="AlphaFoldDB" id="A0A2P8EW62"/>
<evidence type="ECO:0000313" key="3">
    <source>
        <dbReference type="EMBL" id="PSL13710.1"/>
    </source>
</evidence>
<dbReference type="PANTHER" id="PTHR46268">
    <property type="entry name" value="STRESS RESPONSE PROTEIN NHAX"/>
    <property type="match status" value="1"/>
</dbReference>
<dbReference type="CDD" id="cd00293">
    <property type="entry name" value="USP-like"/>
    <property type="match status" value="1"/>
</dbReference>
<keyword evidence="4" id="KW-1185">Reference proteome</keyword>
<sequence>MFKKILLPVDMQDKETVRQSLMEASRYLEDSTSELHVMAVLPGLNMPLVAAYFPDDAVEKALKGLKREVHSLVQQTVPELKHCHEHICEGSAAREIVKLADKLHADLIVMPSHNYTRVENILIGSVTSKVVERAHCSVMVLRRTARK</sequence>
<dbReference type="Pfam" id="PF00582">
    <property type="entry name" value="Usp"/>
    <property type="match status" value="1"/>
</dbReference>
<dbReference type="RefSeq" id="WP_106591853.1">
    <property type="nucleotide sequence ID" value="NZ_PYGI01000011.1"/>
</dbReference>
<dbReference type="PANTHER" id="PTHR46268:SF6">
    <property type="entry name" value="UNIVERSAL STRESS PROTEIN UP12"/>
    <property type="match status" value="1"/>
</dbReference>
<protein>
    <submittedName>
        <fullName evidence="3">Nucleotide-binding universal stress UspA family protein</fullName>
    </submittedName>
</protein>
<evidence type="ECO:0000313" key="4">
    <source>
        <dbReference type="Proteomes" id="UP000242133"/>
    </source>
</evidence>
<dbReference type="EMBL" id="PYGI01000011">
    <property type="protein sequence ID" value="PSL13710.1"/>
    <property type="molecule type" value="Genomic_DNA"/>
</dbReference>
<dbReference type="InterPro" id="IPR014729">
    <property type="entry name" value="Rossmann-like_a/b/a_fold"/>
</dbReference>
<evidence type="ECO:0000259" key="2">
    <source>
        <dbReference type="Pfam" id="PF00582"/>
    </source>
</evidence>
<dbReference type="Gene3D" id="3.40.50.620">
    <property type="entry name" value="HUPs"/>
    <property type="match status" value="1"/>
</dbReference>
<dbReference type="SUPFAM" id="SSF52402">
    <property type="entry name" value="Adenine nucleotide alpha hydrolases-like"/>
    <property type="match status" value="1"/>
</dbReference>
<dbReference type="InterPro" id="IPR006015">
    <property type="entry name" value="Universal_stress_UspA"/>
</dbReference>
<organism evidence="3 4">
    <name type="scientific">Marinobacterium halophilum</name>
    <dbReference type="NCBI Taxonomy" id="267374"/>
    <lineage>
        <taxon>Bacteria</taxon>
        <taxon>Pseudomonadati</taxon>
        <taxon>Pseudomonadota</taxon>
        <taxon>Gammaproteobacteria</taxon>
        <taxon>Oceanospirillales</taxon>
        <taxon>Oceanospirillaceae</taxon>
        <taxon>Marinobacterium</taxon>
    </lineage>
</organism>
<dbReference type="PRINTS" id="PR01438">
    <property type="entry name" value="UNVRSLSTRESS"/>
</dbReference>
<name>A0A2P8EW62_9GAMM</name>
<feature type="domain" description="UspA" evidence="2">
    <location>
        <begin position="1"/>
        <end position="142"/>
    </location>
</feature>
<dbReference type="OrthoDB" id="9792500at2"/>
<gene>
    <name evidence="3" type="ORF">CLV44_111121</name>
</gene>
<comment type="caution">
    <text evidence="3">The sequence shown here is derived from an EMBL/GenBank/DDBJ whole genome shotgun (WGS) entry which is preliminary data.</text>
</comment>
<reference evidence="3 4" key="1">
    <citation type="submission" date="2018-03" db="EMBL/GenBank/DDBJ databases">
        <title>Genomic Encyclopedia of Archaeal and Bacterial Type Strains, Phase II (KMG-II): from individual species to whole genera.</title>
        <authorList>
            <person name="Goeker M."/>
        </authorList>
    </citation>
    <scope>NUCLEOTIDE SEQUENCE [LARGE SCALE GENOMIC DNA]</scope>
    <source>
        <strain evidence="3 4">DSM 17586</strain>
    </source>
</reference>
<dbReference type="Proteomes" id="UP000242133">
    <property type="component" value="Unassembled WGS sequence"/>
</dbReference>
<accession>A0A2P8EW62</accession>
<evidence type="ECO:0000256" key="1">
    <source>
        <dbReference type="ARBA" id="ARBA00008791"/>
    </source>
</evidence>
<dbReference type="InterPro" id="IPR006016">
    <property type="entry name" value="UspA"/>
</dbReference>
<proteinExistence type="inferred from homology"/>
<comment type="similarity">
    <text evidence="1">Belongs to the universal stress protein A family.</text>
</comment>